<dbReference type="EMBL" id="SSHJ02000001">
    <property type="protein sequence ID" value="MFN0254407.1"/>
    <property type="molecule type" value="Genomic_DNA"/>
</dbReference>
<accession>A0ABW9J3F2</accession>
<name>A0ABW9J3F2_9SPHI</name>
<comment type="caution">
    <text evidence="1">The sequence shown here is derived from an EMBL/GenBank/DDBJ whole genome shotgun (WGS) entry which is preliminary data.</text>
</comment>
<dbReference type="InterPro" id="IPR036390">
    <property type="entry name" value="WH_DNA-bd_sf"/>
</dbReference>
<dbReference type="SUPFAM" id="SSF46785">
    <property type="entry name" value="Winged helix' DNA-binding domain"/>
    <property type="match status" value="1"/>
</dbReference>
<gene>
    <name evidence="1" type="ORF">E6A44_002425</name>
</gene>
<organism evidence="1 2">
    <name type="scientific">Pedobacter ureilyticus</name>
    <dbReference type="NCBI Taxonomy" id="1393051"/>
    <lineage>
        <taxon>Bacteria</taxon>
        <taxon>Pseudomonadati</taxon>
        <taxon>Bacteroidota</taxon>
        <taxon>Sphingobacteriia</taxon>
        <taxon>Sphingobacteriales</taxon>
        <taxon>Sphingobacteriaceae</taxon>
        <taxon>Pedobacter</taxon>
    </lineage>
</organism>
<dbReference type="Gene3D" id="1.10.10.10">
    <property type="entry name" value="Winged helix-like DNA-binding domain superfamily/Winged helix DNA-binding domain"/>
    <property type="match status" value="1"/>
</dbReference>
<protein>
    <submittedName>
        <fullName evidence="1">Helix-turn-helix transcriptional regulator</fullName>
    </submittedName>
</protein>
<proteinExistence type="predicted"/>
<keyword evidence="2" id="KW-1185">Reference proteome</keyword>
<dbReference type="InterPro" id="IPR036388">
    <property type="entry name" value="WH-like_DNA-bd_sf"/>
</dbReference>
<evidence type="ECO:0000313" key="2">
    <source>
        <dbReference type="Proteomes" id="UP001517247"/>
    </source>
</evidence>
<dbReference type="RefSeq" id="WP_138721563.1">
    <property type="nucleotide sequence ID" value="NZ_SSHJ02000001.1"/>
</dbReference>
<evidence type="ECO:0000313" key="1">
    <source>
        <dbReference type="EMBL" id="MFN0254407.1"/>
    </source>
</evidence>
<sequence>MKKSLIDQTLRFIKLSNEITAAALAIELGVTKEGARLNLLKLAEEGLVVSFVKSERVGRPVTYYKLTEKALAKLPDAHAQVTVELLSSVRQLLGENALDLLIGEREKKTYERYEAMLKDASSLEQRLEILTNIRTEEGYMAEWKKEGEDYLLIENHCPICAAATECQGFCRAELKNFRLLLGSQYEIERISHILSQGQRCTYLIKEQPKQTINGDTLSF</sequence>
<reference evidence="1 2" key="1">
    <citation type="submission" date="2024-12" db="EMBL/GenBank/DDBJ databases">
        <authorList>
            <person name="Hu S."/>
        </authorList>
    </citation>
    <scope>NUCLEOTIDE SEQUENCE [LARGE SCALE GENOMIC DNA]</scope>
    <source>
        <strain evidence="1 2">THG-T11</strain>
    </source>
</reference>
<dbReference type="Proteomes" id="UP001517247">
    <property type="component" value="Unassembled WGS sequence"/>
</dbReference>